<feature type="transmembrane region" description="Helical" evidence="9">
    <location>
        <begin position="460"/>
        <end position="480"/>
    </location>
</feature>
<evidence type="ECO:0000256" key="5">
    <source>
        <dbReference type="ARBA" id="ARBA00022692"/>
    </source>
</evidence>
<dbReference type="PRINTS" id="PR00175">
    <property type="entry name" value="NAALASMPORT"/>
</dbReference>
<dbReference type="NCBIfam" id="TIGR00835">
    <property type="entry name" value="agcS"/>
    <property type="match status" value="1"/>
</dbReference>
<dbReference type="InterPro" id="IPR001463">
    <property type="entry name" value="Na/Ala_symport"/>
</dbReference>
<proteinExistence type="inferred from homology"/>
<feature type="transmembrane region" description="Helical" evidence="9">
    <location>
        <begin position="229"/>
        <end position="248"/>
    </location>
</feature>
<feature type="transmembrane region" description="Helical" evidence="9">
    <location>
        <begin position="144"/>
        <end position="167"/>
    </location>
</feature>
<keyword evidence="4 9" id="KW-1003">Cell membrane</keyword>
<organism evidence="10 11">
    <name type="scientific">Feifania hominis</name>
    <dbReference type="NCBI Taxonomy" id="2763660"/>
    <lineage>
        <taxon>Bacteria</taxon>
        <taxon>Bacillati</taxon>
        <taxon>Bacillota</taxon>
        <taxon>Clostridia</taxon>
        <taxon>Eubacteriales</taxon>
        <taxon>Feifaniaceae</taxon>
        <taxon>Feifania</taxon>
    </lineage>
</organism>
<comment type="caution">
    <text evidence="10">The sequence shown here is derived from an EMBL/GenBank/DDBJ whole genome shotgun (WGS) entry which is preliminary data.</text>
</comment>
<comment type="subcellular location">
    <subcellularLocation>
        <location evidence="1 9">Cell membrane</location>
        <topology evidence="1 9">Multi-pass membrane protein</topology>
    </subcellularLocation>
</comment>
<dbReference type="FunFam" id="1.20.1740.10:FF:000004">
    <property type="entry name" value="Sodium:alanine symporter family protein"/>
    <property type="match status" value="1"/>
</dbReference>
<evidence type="ECO:0000256" key="9">
    <source>
        <dbReference type="RuleBase" id="RU363064"/>
    </source>
</evidence>
<keyword evidence="11" id="KW-1185">Reference proteome</keyword>
<feature type="transmembrane region" description="Helical" evidence="9">
    <location>
        <begin position="352"/>
        <end position="373"/>
    </location>
</feature>
<keyword evidence="8 9" id="KW-0472">Membrane</keyword>
<evidence type="ECO:0000313" key="10">
    <source>
        <dbReference type="EMBL" id="MBC8535412.1"/>
    </source>
</evidence>
<feature type="transmembrane region" description="Helical" evidence="9">
    <location>
        <begin position="55"/>
        <end position="75"/>
    </location>
</feature>
<feature type="transmembrane region" description="Helical" evidence="9">
    <location>
        <begin position="393"/>
        <end position="417"/>
    </location>
</feature>
<protein>
    <submittedName>
        <fullName evidence="10">Sodium:alanine symporter family protein</fullName>
    </submittedName>
</protein>
<feature type="transmembrane region" description="Helical" evidence="9">
    <location>
        <begin position="188"/>
        <end position="209"/>
    </location>
</feature>
<sequence>MLRWSRWCAPCSAKYSPAGRWNTRLEALTNFFTTIGERLAPVARGFENVVNTVNAFVWGPFMLVLLVGTGIFFTVRCNFLQIKRFFFICKNTIGSLFGGSGRRSGKRGISPFQALTTALAGTIGTGNIVGVATAIIAGGPGALFWMWVSAFFGMATKYAEIVLAIKFRTVNERGEYVGGPMYYIEKGLHLKPLAVVFALFAALASFGIGNMTQVNSISANLRATFHIPPLVTGLVAALIVGLVILGGIRRIGSVTEKMVPFMAIPYLLGGVAILVVNRAALPDALSLVFREAFSFRAVGGGVAGYVIFNAMKYGVARGVFSNEAGLGSAPIVHAAADVDHPVKQGVWGVFEVFFDTILGCSVTAFAILTSGLLGSGIGDAEISSAAFELAFPGFGSIFVTVAMVFFAFSTILGWSYYGERCVEYLFGGGATVVYKIIYLAAIVVGATLNLSLVWKIADTLNGLMAIPNLIALLGLSGVVIKTTRDYFRRPLGQTKLK</sequence>
<evidence type="ECO:0000256" key="3">
    <source>
        <dbReference type="ARBA" id="ARBA00022448"/>
    </source>
</evidence>
<evidence type="ECO:0000313" key="11">
    <source>
        <dbReference type="Proteomes" id="UP000620366"/>
    </source>
</evidence>
<evidence type="ECO:0000256" key="7">
    <source>
        <dbReference type="ARBA" id="ARBA00022989"/>
    </source>
</evidence>
<evidence type="ECO:0000256" key="2">
    <source>
        <dbReference type="ARBA" id="ARBA00009261"/>
    </source>
</evidence>
<gene>
    <name evidence="10" type="ORF">H8695_01710</name>
</gene>
<feature type="transmembrane region" description="Helical" evidence="9">
    <location>
        <begin position="293"/>
        <end position="311"/>
    </location>
</feature>
<dbReference type="PROSITE" id="PS00873">
    <property type="entry name" value="NA_ALANINE_SYMP"/>
    <property type="match status" value="1"/>
</dbReference>
<accession>A0A926HPM0</accession>
<dbReference type="Pfam" id="PF01235">
    <property type="entry name" value="Na_Ala_symp"/>
    <property type="match status" value="1"/>
</dbReference>
<reference evidence="10" key="1">
    <citation type="submission" date="2020-08" db="EMBL/GenBank/DDBJ databases">
        <title>Genome public.</title>
        <authorList>
            <person name="Liu C."/>
            <person name="Sun Q."/>
        </authorList>
    </citation>
    <scope>NUCLEOTIDE SEQUENCE</scope>
    <source>
        <strain evidence="10">BX7</strain>
    </source>
</reference>
<dbReference type="Proteomes" id="UP000620366">
    <property type="component" value="Unassembled WGS sequence"/>
</dbReference>
<dbReference type="PANTHER" id="PTHR30330:SF3">
    <property type="entry name" value="TRANSCRIPTIONAL REGULATOR, LRP FAMILY"/>
    <property type="match status" value="1"/>
</dbReference>
<feature type="transmembrane region" description="Helical" evidence="9">
    <location>
        <begin position="424"/>
        <end position="448"/>
    </location>
</feature>
<keyword evidence="6 9" id="KW-0769">Symport</keyword>
<evidence type="ECO:0000256" key="4">
    <source>
        <dbReference type="ARBA" id="ARBA00022475"/>
    </source>
</evidence>
<dbReference type="PANTHER" id="PTHR30330">
    <property type="entry name" value="AGSS FAMILY TRANSPORTER, SODIUM-ALANINE"/>
    <property type="match status" value="1"/>
</dbReference>
<dbReference type="GO" id="GO:0005283">
    <property type="term" value="F:amino acid:sodium symporter activity"/>
    <property type="evidence" value="ECO:0007669"/>
    <property type="project" value="InterPro"/>
</dbReference>
<evidence type="ECO:0000256" key="1">
    <source>
        <dbReference type="ARBA" id="ARBA00004651"/>
    </source>
</evidence>
<dbReference type="EMBL" id="JACRSP010000001">
    <property type="protein sequence ID" value="MBC8535412.1"/>
    <property type="molecule type" value="Genomic_DNA"/>
</dbReference>
<dbReference type="AlphaFoldDB" id="A0A926HPM0"/>
<dbReference type="GO" id="GO:0005886">
    <property type="term" value="C:plasma membrane"/>
    <property type="evidence" value="ECO:0007669"/>
    <property type="project" value="UniProtKB-SubCell"/>
</dbReference>
<comment type="similarity">
    <text evidence="2 9">Belongs to the alanine or glycine:cation symporter (AGCS) (TC 2.A.25) family.</text>
</comment>
<keyword evidence="3 9" id="KW-0813">Transport</keyword>
<keyword evidence="5 9" id="KW-0812">Transmembrane</keyword>
<name>A0A926HPM0_9FIRM</name>
<keyword evidence="7 9" id="KW-1133">Transmembrane helix</keyword>
<feature type="transmembrane region" description="Helical" evidence="9">
    <location>
        <begin position="112"/>
        <end position="138"/>
    </location>
</feature>
<feature type="transmembrane region" description="Helical" evidence="9">
    <location>
        <begin position="260"/>
        <end position="281"/>
    </location>
</feature>
<evidence type="ECO:0000256" key="6">
    <source>
        <dbReference type="ARBA" id="ARBA00022847"/>
    </source>
</evidence>
<evidence type="ECO:0000256" key="8">
    <source>
        <dbReference type="ARBA" id="ARBA00023136"/>
    </source>
</evidence>